<dbReference type="Gene3D" id="3.30.450.180">
    <property type="match status" value="1"/>
</dbReference>
<dbReference type="PANTHER" id="PTHR35010:SF2">
    <property type="entry name" value="BLL4672 PROTEIN"/>
    <property type="match status" value="1"/>
</dbReference>
<dbReference type="InterPro" id="IPR041413">
    <property type="entry name" value="MLTR_LBD"/>
</dbReference>
<organism evidence="2 3">
    <name type="scientific">Actinomadura meridiana</name>
    <dbReference type="NCBI Taxonomy" id="559626"/>
    <lineage>
        <taxon>Bacteria</taxon>
        <taxon>Bacillati</taxon>
        <taxon>Actinomycetota</taxon>
        <taxon>Actinomycetes</taxon>
        <taxon>Streptosporangiales</taxon>
        <taxon>Thermomonosporaceae</taxon>
        <taxon>Actinomadura</taxon>
    </lineage>
</organism>
<evidence type="ECO:0000259" key="1">
    <source>
        <dbReference type="Pfam" id="PF17765"/>
    </source>
</evidence>
<feature type="domain" description="MmyB-like transcription regulator ligand binding" evidence="1">
    <location>
        <begin position="12"/>
        <end position="79"/>
    </location>
</feature>
<dbReference type="EMBL" id="BAABAS010000021">
    <property type="protein sequence ID" value="GAA4239977.1"/>
    <property type="molecule type" value="Genomic_DNA"/>
</dbReference>
<sequence>MTRGAVVPPVTMNCDEFASLWARHPVRTCTSGVKHLLHPMVGAMEPSFENLVIPGTSGQRLIAYTPEPDTPSQEALSLLSTGGYGVRRVRTRGASSVMATVCSEWAVREPSAERMVQPSGS</sequence>
<name>A0ABP8CJ76_9ACTN</name>
<dbReference type="Proteomes" id="UP001501710">
    <property type="component" value="Unassembled WGS sequence"/>
</dbReference>
<accession>A0ABP8CJ76</accession>
<proteinExistence type="predicted"/>
<reference evidence="3" key="1">
    <citation type="journal article" date="2019" name="Int. J. Syst. Evol. Microbiol.">
        <title>The Global Catalogue of Microorganisms (GCM) 10K type strain sequencing project: providing services to taxonomists for standard genome sequencing and annotation.</title>
        <authorList>
            <consortium name="The Broad Institute Genomics Platform"/>
            <consortium name="The Broad Institute Genome Sequencing Center for Infectious Disease"/>
            <person name="Wu L."/>
            <person name="Ma J."/>
        </authorList>
    </citation>
    <scope>NUCLEOTIDE SEQUENCE [LARGE SCALE GENOMIC DNA]</scope>
    <source>
        <strain evidence="3">JCM 17440</strain>
    </source>
</reference>
<protein>
    <recommendedName>
        <fullName evidence="1">MmyB-like transcription regulator ligand binding domain-containing protein</fullName>
    </recommendedName>
</protein>
<keyword evidence="3" id="KW-1185">Reference proteome</keyword>
<comment type="caution">
    <text evidence="2">The sequence shown here is derived from an EMBL/GenBank/DDBJ whole genome shotgun (WGS) entry which is preliminary data.</text>
</comment>
<dbReference type="PANTHER" id="PTHR35010">
    <property type="entry name" value="BLL4672 PROTEIN-RELATED"/>
    <property type="match status" value="1"/>
</dbReference>
<gene>
    <name evidence="2" type="ORF">GCM10022254_62930</name>
</gene>
<evidence type="ECO:0000313" key="2">
    <source>
        <dbReference type="EMBL" id="GAA4239977.1"/>
    </source>
</evidence>
<evidence type="ECO:0000313" key="3">
    <source>
        <dbReference type="Proteomes" id="UP001501710"/>
    </source>
</evidence>
<dbReference type="Pfam" id="PF17765">
    <property type="entry name" value="MLTR_LBD"/>
    <property type="match status" value="1"/>
</dbReference>